<comment type="caution">
    <text evidence="1">The sequence shown here is derived from an EMBL/GenBank/DDBJ whole genome shotgun (WGS) entry which is preliminary data.</text>
</comment>
<name>A0ABQ4R1N3_9HYPH</name>
<accession>A0ABQ4R1N3</accession>
<reference evidence="1" key="1">
    <citation type="journal article" date="2021" name="Front. Microbiol.">
        <title>Comprehensive Comparative Genomics and Phenotyping of Methylobacterium Species.</title>
        <authorList>
            <person name="Alessa O."/>
            <person name="Ogura Y."/>
            <person name="Fujitani Y."/>
            <person name="Takami H."/>
            <person name="Hayashi T."/>
            <person name="Sahin N."/>
            <person name="Tani A."/>
        </authorList>
    </citation>
    <scope>NUCLEOTIDE SEQUENCE</scope>
    <source>
        <strain evidence="1">KCTC 52305</strain>
    </source>
</reference>
<reference evidence="1" key="2">
    <citation type="submission" date="2021-08" db="EMBL/GenBank/DDBJ databases">
        <authorList>
            <person name="Tani A."/>
            <person name="Ola A."/>
            <person name="Ogura Y."/>
            <person name="Katsura K."/>
            <person name="Hayashi T."/>
        </authorList>
    </citation>
    <scope>NUCLEOTIDE SEQUENCE</scope>
    <source>
        <strain evidence="1">KCTC 52305</strain>
    </source>
</reference>
<evidence type="ECO:0000313" key="1">
    <source>
        <dbReference type="EMBL" id="GJD51206.1"/>
    </source>
</evidence>
<protein>
    <recommendedName>
        <fullName evidence="3">Phasin family protein</fullName>
    </recommendedName>
</protein>
<keyword evidence="2" id="KW-1185">Reference proteome</keyword>
<proteinExistence type="predicted"/>
<gene>
    <name evidence="1" type="ORF">OPKNFCMD_3958</name>
</gene>
<evidence type="ECO:0008006" key="3">
    <source>
        <dbReference type="Google" id="ProtNLM"/>
    </source>
</evidence>
<organism evidence="1 2">
    <name type="scientific">Methylobacterium crusticola</name>
    <dbReference type="NCBI Taxonomy" id="1697972"/>
    <lineage>
        <taxon>Bacteria</taxon>
        <taxon>Pseudomonadati</taxon>
        <taxon>Pseudomonadota</taxon>
        <taxon>Alphaproteobacteria</taxon>
        <taxon>Hyphomicrobiales</taxon>
        <taxon>Methylobacteriaceae</taxon>
        <taxon>Methylobacterium</taxon>
    </lineage>
</organism>
<dbReference type="Proteomes" id="UP001055167">
    <property type="component" value="Unassembled WGS sequence"/>
</dbReference>
<sequence length="93" mass="10042">MSDRADQSHRDGVEAGRILAEKVVAAVGEHTASPDLMQRMETEWQRLMAATSQERAASGVDAAEIEHWHRGIMSGAGSRFRELAAQIGPANDG</sequence>
<dbReference type="EMBL" id="BPQH01000012">
    <property type="protein sequence ID" value="GJD51206.1"/>
    <property type="molecule type" value="Genomic_DNA"/>
</dbReference>
<dbReference type="RefSeq" id="WP_128565139.1">
    <property type="nucleotide sequence ID" value="NZ_BPQH01000012.1"/>
</dbReference>
<evidence type="ECO:0000313" key="2">
    <source>
        <dbReference type="Proteomes" id="UP001055167"/>
    </source>
</evidence>